<dbReference type="Pfam" id="PF00436">
    <property type="entry name" value="SSB"/>
    <property type="match status" value="1"/>
</dbReference>
<protein>
    <recommendedName>
        <fullName evidence="3">Single-stranded DNA-binding protein</fullName>
    </recommendedName>
</protein>
<keyword evidence="5" id="KW-1185">Reference proteome</keyword>
<evidence type="ECO:0000313" key="4">
    <source>
        <dbReference type="EMBL" id="ALR23202.1"/>
    </source>
</evidence>
<dbReference type="RefSeq" id="WP_048575085.1">
    <property type="nucleotide sequence ID" value="NZ_CP013267.1"/>
</dbReference>
<dbReference type="GO" id="GO:0006260">
    <property type="term" value="P:DNA replication"/>
    <property type="evidence" value="ECO:0007669"/>
    <property type="project" value="InterPro"/>
</dbReference>
<keyword evidence="4" id="KW-0614">Plasmid</keyword>
<dbReference type="AlphaFoldDB" id="A0A0S3F6B2"/>
<organism evidence="4 5">
    <name type="scientific">Sphingobium baderi</name>
    <dbReference type="NCBI Taxonomy" id="1332080"/>
    <lineage>
        <taxon>Bacteria</taxon>
        <taxon>Pseudomonadati</taxon>
        <taxon>Pseudomonadota</taxon>
        <taxon>Alphaproteobacteria</taxon>
        <taxon>Sphingomonadales</taxon>
        <taxon>Sphingomonadaceae</taxon>
        <taxon>Sphingobium</taxon>
    </lineage>
</organism>
<name>A0A0S3F6B2_9SPHN</name>
<dbReference type="Proteomes" id="UP000056968">
    <property type="component" value="Plasmid pDE3"/>
</dbReference>
<dbReference type="GO" id="GO:0003697">
    <property type="term" value="F:single-stranded DNA binding"/>
    <property type="evidence" value="ECO:0007669"/>
    <property type="project" value="InterPro"/>
</dbReference>
<dbReference type="PIRSF" id="PIRSF002070">
    <property type="entry name" value="SSB"/>
    <property type="match status" value="1"/>
</dbReference>
<gene>
    <name evidence="4" type="ORF">ATN00_21820</name>
</gene>
<dbReference type="GO" id="GO:0006310">
    <property type="term" value="P:DNA recombination"/>
    <property type="evidence" value="ECO:0007669"/>
    <property type="project" value="UniProtKB-KW"/>
</dbReference>
<keyword evidence="2" id="KW-0233">DNA recombination</keyword>
<evidence type="ECO:0000256" key="2">
    <source>
        <dbReference type="ARBA" id="ARBA00023172"/>
    </source>
</evidence>
<dbReference type="CDD" id="cd04496">
    <property type="entry name" value="SSB_OBF"/>
    <property type="match status" value="1"/>
</dbReference>
<sequence length="108" mass="12177">MRNLAKFEIIGRVGSIQANGNVTHLKLAANYRRKEGDNWTDDTYWNRVTVFGEGTRKYISDKLNVGDLVRAAGRMRDTSYEKDGQTIYATDRVVDEFGILASKAGNDE</sequence>
<dbReference type="InterPro" id="IPR012340">
    <property type="entry name" value="NA-bd_OB-fold"/>
</dbReference>
<evidence type="ECO:0000256" key="1">
    <source>
        <dbReference type="ARBA" id="ARBA00023125"/>
    </source>
</evidence>
<dbReference type="SUPFAM" id="SSF50249">
    <property type="entry name" value="Nucleic acid-binding proteins"/>
    <property type="match status" value="1"/>
</dbReference>
<accession>A0A0S3F6B2</accession>
<dbReference type="OrthoDB" id="7581348at2"/>
<keyword evidence="1 3" id="KW-0238">DNA-binding</keyword>
<dbReference type="KEGG" id="sbd:ATN00_21820"/>
<dbReference type="InterPro" id="IPR011344">
    <property type="entry name" value="ssDNA-bd"/>
</dbReference>
<evidence type="ECO:0000313" key="5">
    <source>
        <dbReference type="Proteomes" id="UP000056968"/>
    </source>
</evidence>
<dbReference type="PROSITE" id="PS50935">
    <property type="entry name" value="SSB"/>
    <property type="match status" value="1"/>
</dbReference>
<evidence type="ECO:0000256" key="3">
    <source>
        <dbReference type="PIRNR" id="PIRNR002070"/>
    </source>
</evidence>
<dbReference type="Gene3D" id="2.40.50.140">
    <property type="entry name" value="Nucleic acid-binding proteins"/>
    <property type="match status" value="1"/>
</dbReference>
<geneLocation type="plasmid" evidence="4 5">
    <name>pDE3</name>
</geneLocation>
<reference evidence="4 5" key="1">
    <citation type="submission" date="2015-11" db="EMBL/GenBank/DDBJ databases">
        <title>A Two-component Flavoprotein Monooxygenase System MeaXY Responsible for para-Hydroxylation of 2-Methyl-6-ethylaniline and 2,6-Diethylaniline in Sphingobium baderi DE-13.</title>
        <authorList>
            <person name="Cheng M."/>
            <person name="Meng Q."/>
            <person name="Yang Y."/>
            <person name="Chu C."/>
            <person name="Yan X."/>
            <person name="He J."/>
            <person name="Li S."/>
        </authorList>
    </citation>
    <scope>NUCLEOTIDE SEQUENCE [LARGE SCALE GENOMIC DNA]</scope>
    <source>
        <strain evidence="4 5">DE-13</strain>
        <plasmid evidence="5">Plasmid pDE3</plasmid>
    </source>
</reference>
<proteinExistence type="predicted"/>
<dbReference type="EMBL" id="CP013267">
    <property type="protein sequence ID" value="ALR23202.1"/>
    <property type="molecule type" value="Genomic_DNA"/>
</dbReference>
<dbReference type="InterPro" id="IPR000424">
    <property type="entry name" value="Primosome_PriB/ssb"/>
</dbReference>